<evidence type="ECO:0000313" key="3">
    <source>
        <dbReference type="Proteomes" id="UP001297272"/>
    </source>
</evidence>
<dbReference type="Proteomes" id="UP001297272">
    <property type="component" value="Unassembled WGS sequence"/>
</dbReference>
<reference evidence="2 3" key="1">
    <citation type="submission" date="2021-03" db="EMBL/GenBank/DDBJ databases">
        <title>Tianweitania aestuarii sp. nov., isolated from a tidal flat.</title>
        <authorList>
            <person name="Park S."/>
            <person name="Yoon J.-H."/>
        </authorList>
    </citation>
    <scope>NUCLEOTIDE SEQUENCE [LARGE SCALE GENOMIC DNA]</scope>
    <source>
        <strain evidence="2 3">BSSL-BM11</strain>
    </source>
</reference>
<dbReference type="RefSeq" id="WP_213984063.1">
    <property type="nucleotide sequence ID" value="NZ_JAFMNX010000001.1"/>
</dbReference>
<proteinExistence type="predicted"/>
<sequence>MTFWKAFILAAGLLSGLNTAVSSAEAGSFMPVAGRSTQPIGHYEFCQTHADECAKQTSYAGPVPLTRDVWSAIIDVNNAVNTMVTPMTDLEIWGREEVWSYPTAGVGDCEDYALEKRRMLINRGIPSSNLLMTVVRQKNGAGHAVLTVRTSHGDFVLDNLEARVLSWDQTDYVYLKRQSERHAGIWVSIEDGRDLLVGSLKQ</sequence>
<dbReference type="InterPro" id="IPR010319">
    <property type="entry name" value="Transglutaminase-like_Cys_pept"/>
</dbReference>
<dbReference type="PANTHER" id="PTHR39327">
    <property type="match status" value="1"/>
</dbReference>
<feature type="chain" id="PRO_5045599977" evidence="1">
    <location>
        <begin position="27"/>
        <end position="202"/>
    </location>
</feature>
<accession>A0ABS5RU25</accession>
<dbReference type="PANTHER" id="PTHR39327:SF1">
    <property type="entry name" value="BLR5470 PROTEIN"/>
    <property type="match status" value="1"/>
</dbReference>
<protein>
    <submittedName>
        <fullName evidence="2">Transglutaminase-like cysteine peptidase</fullName>
    </submittedName>
</protein>
<feature type="signal peptide" evidence="1">
    <location>
        <begin position="1"/>
        <end position="26"/>
    </location>
</feature>
<keyword evidence="3" id="KW-1185">Reference proteome</keyword>
<gene>
    <name evidence="2" type="ORF">JYU29_07630</name>
</gene>
<dbReference type="EMBL" id="JAFMNX010000001">
    <property type="protein sequence ID" value="MBS9720553.1"/>
    <property type="molecule type" value="Genomic_DNA"/>
</dbReference>
<organism evidence="2 3">
    <name type="scientific">Tianweitania aestuarii</name>
    <dbReference type="NCBI Taxonomy" id="2814886"/>
    <lineage>
        <taxon>Bacteria</taxon>
        <taxon>Pseudomonadati</taxon>
        <taxon>Pseudomonadota</taxon>
        <taxon>Alphaproteobacteria</taxon>
        <taxon>Hyphomicrobiales</taxon>
        <taxon>Phyllobacteriaceae</taxon>
        <taxon>Tianweitania</taxon>
    </lineage>
</organism>
<evidence type="ECO:0000313" key="2">
    <source>
        <dbReference type="EMBL" id="MBS9720553.1"/>
    </source>
</evidence>
<name>A0ABS5RU25_9HYPH</name>
<keyword evidence="1" id="KW-0732">Signal</keyword>
<dbReference type="Gene3D" id="3.10.620.30">
    <property type="match status" value="1"/>
</dbReference>
<comment type="caution">
    <text evidence="2">The sequence shown here is derived from an EMBL/GenBank/DDBJ whole genome shotgun (WGS) entry which is preliminary data.</text>
</comment>
<evidence type="ECO:0000256" key="1">
    <source>
        <dbReference type="SAM" id="SignalP"/>
    </source>
</evidence>
<dbReference type="Pfam" id="PF06035">
    <property type="entry name" value="Peptidase_C93"/>
    <property type="match status" value="1"/>
</dbReference>